<gene>
    <name evidence="1" type="ORF">AN396_08095</name>
</gene>
<reference evidence="1" key="1">
    <citation type="submission" date="2016-08" db="EMBL/GenBank/DDBJ databases">
        <authorList>
            <person name="Ngugi D.K."/>
            <person name="Miyake S."/>
            <person name="Stingl U."/>
        </authorList>
    </citation>
    <scope>NUCLEOTIDE SEQUENCE</scope>
    <source>
        <strain evidence="1">SCG-B11WGA-EpuloA1</strain>
    </source>
</reference>
<dbReference type="Proteomes" id="UP000188605">
    <property type="component" value="Unassembled WGS sequence"/>
</dbReference>
<dbReference type="EMBL" id="LJDB01000064">
    <property type="protein sequence ID" value="ONI39356.1"/>
    <property type="molecule type" value="Genomic_DNA"/>
</dbReference>
<comment type="caution">
    <text evidence="1">The sequence shown here is derived from an EMBL/GenBank/DDBJ whole genome shotgun (WGS) entry which is preliminary data.</text>
</comment>
<keyword evidence="2" id="KW-1185">Reference proteome</keyword>
<organism evidence="1 2">
    <name type="scientific">Candidatus Epulonipiscium fishelsonii</name>
    <dbReference type="NCBI Taxonomy" id="77094"/>
    <lineage>
        <taxon>Bacteria</taxon>
        <taxon>Bacillati</taxon>
        <taxon>Bacillota</taxon>
        <taxon>Clostridia</taxon>
        <taxon>Lachnospirales</taxon>
        <taxon>Lachnospiraceae</taxon>
        <taxon>Candidatus Epulonipiscium</taxon>
    </lineage>
</organism>
<name>A0ACC8XAB9_9FIRM</name>
<accession>A0ACC8XAB9</accession>
<sequence>MNMEYILNERLFVVWRKFIFASIVGVVFNAIYTLVDGIFVGRGVGEAGLAGVNLAWPAITIILGVGLMLGTGAANLISLSIGNKNIERAEEILGVTIRSSLYFGIILMITGFLFSDAIVNLLGADGDTYQYTKDYFLVVYFIAIPYLLANALVPIVRADGNPKLSMMLVMSGATGNIILDYVFVILLKMGTAGAALATGCGVLISTCVGLWYFSKGNSNIKLRKKYFQFNKNIFWQIIKIGAVSLIMQFSIGLVILIQNNIIYIYGNTVDIAIFSVAGYVFSLYGQLGVGIAQGMQPLIGYHYSAHSIDRMNNILKLTIFLSVFLGFFSLGMLSLFGNEFIKIFGISSEYLPLAYKRILTFCTGMPFLGIVYTMGGYYQALNKNISSNVISIGRGIILQISFCLILPPILGVEGIFYAQALSDSFAIIIVFMVVFVNSKKKLKAHI</sequence>
<evidence type="ECO:0000313" key="1">
    <source>
        <dbReference type="EMBL" id="ONI39356.1"/>
    </source>
</evidence>
<evidence type="ECO:0000313" key="2">
    <source>
        <dbReference type="Proteomes" id="UP000188605"/>
    </source>
</evidence>
<protein>
    <submittedName>
        <fullName evidence="1">MATE family efflux transporter</fullName>
    </submittedName>
</protein>
<proteinExistence type="predicted"/>